<dbReference type="Gene3D" id="3.30.920.10">
    <property type="entry name" value="Frataxin/CyaY"/>
    <property type="match status" value="1"/>
</dbReference>
<dbReference type="InterPro" id="IPR002908">
    <property type="entry name" value="Frataxin/CyaY"/>
</dbReference>
<evidence type="ECO:0000256" key="6">
    <source>
        <dbReference type="ARBA" id="ARBA00022496"/>
    </source>
</evidence>
<keyword evidence="5" id="KW-0813">Transport</keyword>
<dbReference type="PANTHER" id="PTHR16821:SF2">
    <property type="entry name" value="FRATAXIN, MITOCHONDRIAL"/>
    <property type="match status" value="1"/>
</dbReference>
<comment type="similarity">
    <text evidence="2">Belongs to the frataxin family.</text>
</comment>
<dbReference type="GO" id="GO:0006879">
    <property type="term" value="P:intracellular iron ion homeostasis"/>
    <property type="evidence" value="ECO:0007669"/>
    <property type="project" value="UniProtKB-KW"/>
</dbReference>
<evidence type="ECO:0000256" key="9">
    <source>
        <dbReference type="ARBA" id="ARBA00023004"/>
    </source>
</evidence>
<evidence type="ECO:0000313" key="14">
    <source>
        <dbReference type="Proteomes" id="UP000663699"/>
    </source>
</evidence>
<evidence type="ECO:0000313" key="13">
    <source>
        <dbReference type="EMBL" id="QSL66110.1"/>
    </source>
</evidence>
<dbReference type="Proteomes" id="UP000663699">
    <property type="component" value="Chromosome 10"/>
</dbReference>
<dbReference type="EC" id="1.16.3.1" evidence="3"/>
<dbReference type="InterPro" id="IPR036524">
    <property type="entry name" value="Frataxin/CyaY_sf"/>
</dbReference>
<evidence type="ECO:0000256" key="11">
    <source>
        <dbReference type="ARBA" id="ARBA00023128"/>
    </source>
</evidence>
<dbReference type="GO" id="GO:0034986">
    <property type="term" value="F:iron chaperone activity"/>
    <property type="evidence" value="ECO:0007669"/>
    <property type="project" value="TreeGrafter"/>
</dbReference>
<keyword evidence="6" id="KW-0410">Iron transport</keyword>
<dbReference type="OrthoDB" id="1897642at2759"/>
<name>A0A899FQ92_9ASCO</name>
<dbReference type="SMART" id="SM01219">
    <property type="entry name" value="Frataxin_Cyay"/>
    <property type="match status" value="1"/>
</dbReference>
<evidence type="ECO:0000256" key="4">
    <source>
        <dbReference type="ARBA" id="ARBA00022434"/>
    </source>
</evidence>
<proteinExistence type="inferred from homology"/>
<evidence type="ECO:0000256" key="5">
    <source>
        <dbReference type="ARBA" id="ARBA00022448"/>
    </source>
</evidence>
<dbReference type="PANTHER" id="PTHR16821">
    <property type="entry name" value="FRATAXIN"/>
    <property type="match status" value="1"/>
</dbReference>
<keyword evidence="7" id="KW-0809">Transit peptide</keyword>
<dbReference type="GO" id="GO:0008198">
    <property type="term" value="F:ferrous iron binding"/>
    <property type="evidence" value="ECO:0007669"/>
    <property type="project" value="TreeGrafter"/>
</dbReference>
<evidence type="ECO:0000256" key="3">
    <source>
        <dbReference type="ARBA" id="ARBA00013107"/>
    </source>
</evidence>
<dbReference type="GO" id="GO:0006826">
    <property type="term" value="P:iron ion transport"/>
    <property type="evidence" value="ECO:0007669"/>
    <property type="project" value="UniProtKB-KW"/>
</dbReference>
<comment type="catalytic activity">
    <reaction evidence="12">
        <text>4 Fe(2+) + O2 + 4 H(+) = 4 Fe(3+) + 2 H2O</text>
        <dbReference type="Rhea" id="RHEA:11148"/>
        <dbReference type="ChEBI" id="CHEBI:15377"/>
        <dbReference type="ChEBI" id="CHEBI:15378"/>
        <dbReference type="ChEBI" id="CHEBI:15379"/>
        <dbReference type="ChEBI" id="CHEBI:29033"/>
        <dbReference type="ChEBI" id="CHEBI:29034"/>
        <dbReference type="EC" id="1.16.3.1"/>
    </reaction>
</comment>
<keyword evidence="4" id="KW-0409">Iron storage</keyword>
<gene>
    <name evidence="13" type="ORF">MERGE_000485</name>
</gene>
<evidence type="ECO:0000256" key="12">
    <source>
        <dbReference type="ARBA" id="ARBA00047990"/>
    </source>
</evidence>
<reference evidence="13" key="1">
    <citation type="submission" date="2020-06" db="EMBL/GenBank/DDBJ databases">
        <title>Genomes of multiple members of Pneumocystis genus reveal paths to human pathogen Pneumocystis jirovecii.</title>
        <authorList>
            <person name="Cisse O.H."/>
            <person name="Ma L."/>
            <person name="Dekker J."/>
            <person name="Khil P."/>
            <person name="Jo J."/>
            <person name="Brenchley J."/>
            <person name="Blair R."/>
            <person name="Pahar B."/>
            <person name="Chabe M."/>
            <person name="Van Rompay K.A."/>
            <person name="Keesler R."/>
            <person name="Sukura A."/>
            <person name="Hirsch V."/>
            <person name="Kutty G."/>
            <person name="Liu Y."/>
            <person name="Peng L."/>
            <person name="Chen J."/>
            <person name="Song J."/>
            <person name="Weissenbacher-Lang C."/>
            <person name="Xu J."/>
            <person name="Upham N.S."/>
            <person name="Stajich J.E."/>
            <person name="Cuomo C.A."/>
            <person name="Cushion M.T."/>
            <person name="Kovacs J.A."/>
        </authorList>
    </citation>
    <scope>NUCLEOTIDE SEQUENCE</scope>
    <source>
        <strain evidence="13">2A</strain>
    </source>
</reference>
<keyword evidence="10" id="KW-0406">Ion transport</keyword>
<comment type="subcellular location">
    <subcellularLocation>
        <location evidence="1">Mitochondrion</location>
    </subcellularLocation>
</comment>
<dbReference type="AlphaFoldDB" id="A0A899FQ92"/>
<evidence type="ECO:0000256" key="7">
    <source>
        <dbReference type="ARBA" id="ARBA00022946"/>
    </source>
</evidence>
<keyword evidence="9" id="KW-0408">Iron</keyword>
<dbReference type="InterPro" id="IPR017789">
    <property type="entry name" value="Frataxin"/>
</dbReference>
<evidence type="ECO:0000256" key="1">
    <source>
        <dbReference type="ARBA" id="ARBA00004173"/>
    </source>
</evidence>
<keyword evidence="14" id="KW-1185">Reference proteome</keyword>
<dbReference type="InterPro" id="IPR020895">
    <property type="entry name" value="Frataxin_CS"/>
</dbReference>
<dbReference type="GO" id="GO:0016226">
    <property type="term" value="P:iron-sulfur cluster assembly"/>
    <property type="evidence" value="ECO:0007669"/>
    <property type="project" value="InterPro"/>
</dbReference>
<dbReference type="GO" id="GO:0051537">
    <property type="term" value="F:2 iron, 2 sulfur cluster binding"/>
    <property type="evidence" value="ECO:0007669"/>
    <property type="project" value="TreeGrafter"/>
</dbReference>
<dbReference type="GO" id="GO:0008199">
    <property type="term" value="F:ferric iron binding"/>
    <property type="evidence" value="ECO:0007669"/>
    <property type="project" value="InterPro"/>
</dbReference>
<dbReference type="GO" id="GO:0004322">
    <property type="term" value="F:ferroxidase activity"/>
    <property type="evidence" value="ECO:0007669"/>
    <property type="project" value="UniProtKB-EC"/>
</dbReference>
<dbReference type="SUPFAM" id="SSF55387">
    <property type="entry name" value="Frataxin/Nqo15-like"/>
    <property type="match status" value="1"/>
</dbReference>
<dbReference type="NCBIfam" id="TIGR03422">
    <property type="entry name" value="mito_frataxin"/>
    <property type="match status" value="1"/>
</dbReference>
<dbReference type="PROSITE" id="PS50810">
    <property type="entry name" value="FRATAXIN_2"/>
    <property type="match status" value="1"/>
</dbReference>
<dbReference type="NCBIfam" id="TIGR03421">
    <property type="entry name" value="FeS_CyaY"/>
    <property type="match status" value="1"/>
</dbReference>
<dbReference type="EMBL" id="CP054541">
    <property type="protein sequence ID" value="QSL66110.1"/>
    <property type="molecule type" value="Genomic_DNA"/>
</dbReference>
<protein>
    <recommendedName>
        <fullName evidence="3">ferroxidase</fullName>
        <ecNumber evidence="3">1.16.3.1</ecNumber>
    </recommendedName>
</protein>
<accession>A0A899FQ92</accession>
<dbReference type="GO" id="GO:0005739">
    <property type="term" value="C:mitochondrion"/>
    <property type="evidence" value="ECO:0007669"/>
    <property type="project" value="UniProtKB-SubCell"/>
</dbReference>
<organism evidence="13 14">
    <name type="scientific">Pneumocystis wakefieldiae</name>
    <dbReference type="NCBI Taxonomy" id="38082"/>
    <lineage>
        <taxon>Eukaryota</taxon>
        <taxon>Fungi</taxon>
        <taxon>Dikarya</taxon>
        <taxon>Ascomycota</taxon>
        <taxon>Taphrinomycotina</taxon>
        <taxon>Pneumocystomycetes</taxon>
        <taxon>Pneumocystaceae</taxon>
        <taxon>Pneumocystis</taxon>
    </lineage>
</organism>
<evidence type="ECO:0000256" key="2">
    <source>
        <dbReference type="ARBA" id="ARBA00008183"/>
    </source>
</evidence>
<dbReference type="PROSITE" id="PS01344">
    <property type="entry name" value="FRATAXIN_1"/>
    <property type="match status" value="1"/>
</dbReference>
<keyword evidence="8" id="KW-0560">Oxidoreductase</keyword>
<dbReference type="Pfam" id="PF01491">
    <property type="entry name" value="Frataxin_Cyay"/>
    <property type="match status" value="1"/>
</dbReference>
<sequence>MKNYGILLSIGKVGFFKRKSQSQYRFIHKITFQKLHLTKINYLKYNLQNLVLLKKISYEHVNRILFVFSRKYSSDLTIRKYHQLADNTIERILYALEQMQQDYPEKTIEVEYSQGVLTLDLGHHGTYVLNKQPPNKQIWVSSPISGPKRYDWIPSKDEKDGKWIYLRDNGILEDLFKSELKEIIGDLKTFYFVEKNCNILTIKMYF</sequence>
<keyword evidence="11" id="KW-0496">Mitochondrion</keyword>
<evidence type="ECO:0000256" key="10">
    <source>
        <dbReference type="ARBA" id="ARBA00023065"/>
    </source>
</evidence>
<evidence type="ECO:0000256" key="8">
    <source>
        <dbReference type="ARBA" id="ARBA00023002"/>
    </source>
</evidence>